<evidence type="ECO:0000256" key="2">
    <source>
        <dbReference type="PROSITE-ProRule" id="PRU00708"/>
    </source>
</evidence>
<feature type="region of interest" description="Disordered" evidence="3">
    <location>
        <begin position="484"/>
        <end position="542"/>
    </location>
</feature>
<sequence length="1992" mass="209279">MSTPKGFPGRWTERRVTSSLHLSIVLLPYYICPLLPNFPRLSAPSPAPAGSLFTPYCAKRRSKTGSPSQAPRSCVIRADAELGGGGAKKPRVVKSEAAYPAGFAARTQRAPGEQGASSLKKEKVETRLQSERCAEELHTRLESRESVRGDSGAGAFTGVRLERGGSVAASHDEQALKASGGCGRGGVAQDSSKGLHAAGAGVVSPKSGEVELRPSASLFPQFSSAVPCASSVELGDRVCGEGEFCGASARGDGAEDAVESSFLAMATEQKKQLFVFLADAGILRRAFRNLLPRRIQHLIQWFFPNFLVFVVFASLLSACLQYRAPIAIDFVLLLLLLLLWAFIGLCISADGARSGAKGSGAAAGCAEGALEKGHRLQPREESATEQPHARLPESRESVGGDNGAGAAEVGEERDGEEKKLLCEERAACAVSECIETVALVVSLPVASCGEEPAGDSEGEEANQAEAGANAAIVEPVHAVVDASVQPEEADPETEALQVASGTSETEEETETEEGLASPSTTPSASASSSTCVSGDVSSPTGSVISEEVAAETEAAVAEDVPCEAAAQEATSEVVQERESEAELGLAQTAVDDGEARQGEDGSAQAISQSDLSSPPVPASEATEAREREEAPQSSAAGDMQEPACEGDRAQGATISFASVLLGQGGVESSLDIEDDVARAPSLSFLPSSRSSCASLFFAESAETACAPVFQAVEAAGIESAAAETKDAGERAAAEGEADAESERLPASLEDNLLGAAEPRMEADVEAAAVAQSAAEGQEAEEKEEPAERETGEAELATVAQGSDEPVETEPSAEGRKNDESVREEAAVSLSEKGEEGEEETCCHGGSVLVSDVAASPALCGLPIGDTLPEEEAASLVWGAEETNAARGGGLSATSDSFLPSLLPYARAAAAPARLSPPLAAPSLCASLAPVPLFSGVVPSSLVVSAADNLQTGESVSAVGGVNPIAMPAPEEGAEEAEGGAERHDPWGCFPAVLESAAESDGEQGFGEFIPSALSLPPFPLPPAPCCPLEALDAAQTQSGVLALEGAGMLEASPKVALGGEKAAAEGDALQQHEEAIFCEEDASSASRFVLPDDEETADECAGVSASQAVPPAALSPPCATPQAAPPRGPSSSAPADSKSEREEPGAAAGSTQTHSAKQRVALQHYMALVRECHRTKDSRGAIRVLERLHAEGRVAPDTQLLNYVLLVCVSANDRAMTDRLFSFMESTGCADLVTYNTLIKSFTTSGQLHLAEQILARMEGCGEPSAIKERRNRIAPDEVTFNLLVNAAVSEGKLDKAWEYIDRIRKANLSPDKFTISSIIKSLQPGQSRQHMLRAFRLMDQIDVCEDLVLLSTCVDACARLSDLERLEVLLSRFEKSGLKPNAHAYGTLIKAYGKLGNITRVWELWREQQCNGVELTNYTLGCMIDCLTSNGLVAEAVQLFESTVEAGSAGAVLFSILIKGLARFRGRGLELALGAYRRLKARRVVDSEHASGEASGGAESRKESARNGDKKAGSGARGAHAREEAGAAASRDRQTAKDGGEKDCYAQVLNTISFNSLLHLCIRSGQVADALELFKDMQSHPHAKPDLITYSTVIKGLCCLPNQHALDAALGVFEQMQREARIAPDAIVYNTLIQGAATRRNVALAESLLRHMLQNNVKPSSYTLCQCVKLYGKCGDLARALELALELPRRFNFEMDGYVYTALIAACTRNRSPFLAATLALQAQRESQDLPAALLMRLANHLGQQREVAEREAMNSNLRDLPLLQAFYGFEAPSRADAASASGAQAPSLYELASGLSHPELRGRAVSEQQAKATVMAVTKELKRLAAVAPAQKGERGRGGSDEDDFEFSAESLGPVKARREKEGLGAGRGAKRPVKRGCNPGVRGVKRKTAHRDATESAQPETFGFAGPRAFLQHGVANKGFASKRGNSQVSRFAHPGKLAEAQLSSAAFDSRGGRCRGPAGGSVRRGAESRECVEGGRRKRRERRPQCEG</sequence>
<keyword evidence="4" id="KW-0472">Membrane</keyword>
<feature type="compositionally biased region" description="Low complexity" evidence="3">
    <location>
        <begin position="516"/>
        <end position="539"/>
    </location>
</feature>
<feature type="region of interest" description="Disordered" evidence="3">
    <location>
        <begin position="1947"/>
        <end position="1992"/>
    </location>
</feature>
<dbReference type="PANTHER" id="PTHR47447">
    <property type="entry name" value="OS03G0856100 PROTEIN"/>
    <property type="match status" value="1"/>
</dbReference>
<feature type="transmembrane region" description="Helical" evidence="4">
    <location>
        <begin position="298"/>
        <end position="319"/>
    </location>
</feature>
<dbReference type="GeneID" id="40307984"/>
<dbReference type="InterPro" id="IPR002885">
    <property type="entry name" value="PPR_rpt"/>
</dbReference>
<feature type="compositionally biased region" description="Basic and acidic residues" evidence="3">
    <location>
        <begin position="1968"/>
        <end position="1979"/>
    </location>
</feature>
<feature type="compositionally biased region" description="Basic and acidic residues" evidence="3">
    <location>
        <begin position="812"/>
        <end position="825"/>
    </location>
</feature>
<dbReference type="PANTHER" id="PTHR47447:SF28">
    <property type="entry name" value="PENTACOTRIPEPTIDE-REPEAT REGION OF PRORP DOMAIN-CONTAINING PROTEIN"/>
    <property type="match status" value="1"/>
</dbReference>
<feature type="region of interest" description="Disordered" evidence="3">
    <location>
        <begin position="373"/>
        <end position="416"/>
    </location>
</feature>
<feature type="region of interest" description="Disordered" evidence="3">
    <location>
        <begin position="592"/>
        <end position="649"/>
    </location>
</feature>
<dbReference type="Gene3D" id="1.25.40.10">
    <property type="entry name" value="Tetratricopeptide repeat domain"/>
    <property type="match status" value="3"/>
</dbReference>
<evidence type="ECO:0000256" key="1">
    <source>
        <dbReference type="ARBA" id="ARBA00022737"/>
    </source>
</evidence>
<feature type="compositionally biased region" description="Acidic residues" evidence="3">
    <location>
        <begin position="504"/>
        <end position="513"/>
    </location>
</feature>
<dbReference type="InterPro" id="IPR011990">
    <property type="entry name" value="TPR-like_helical_dom_sf"/>
</dbReference>
<evidence type="ECO:0000313" key="5">
    <source>
        <dbReference type="EMBL" id="PFH31497.1"/>
    </source>
</evidence>
<feature type="repeat" description="PPR" evidence="2">
    <location>
        <begin position="1551"/>
        <end position="1585"/>
    </location>
</feature>
<feature type="region of interest" description="Disordered" evidence="3">
    <location>
        <begin position="1489"/>
        <end position="1539"/>
    </location>
</feature>
<feature type="repeat" description="PPR" evidence="2">
    <location>
        <begin position="1382"/>
        <end position="1416"/>
    </location>
</feature>
<accession>A0A2A9M778</accession>
<dbReference type="EMBL" id="NWUJ01000015">
    <property type="protein sequence ID" value="PFH31497.1"/>
    <property type="molecule type" value="Genomic_DNA"/>
</dbReference>
<reference evidence="5 6" key="1">
    <citation type="submission" date="2017-09" db="EMBL/GenBank/DDBJ databases">
        <title>Genome sequencing of Besnoitia besnoiti strain Bb-Ger1.</title>
        <authorList>
            <person name="Schares G."/>
            <person name="Venepally P."/>
            <person name="Lorenzi H.A."/>
        </authorList>
    </citation>
    <scope>NUCLEOTIDE SEQUENCE [LARGE SCALE GENOMIC DNA]</scope>
    <source>
        <strain evidence="5 6">Bb-Ger1</strain>
    </source>
</reference>
<dbReference type="Pfam" id="PF01535">
    <property type="entry name" value="PPR"/>
    <property type="match status" value="3"/>
</dbReference>
<dbReference type="OrthoDB" id="185373at2759"/>
<dbReference type="Proteomes" id="UP000224006">
    <property type="component" value="Unassembled WGS sequence"/>
</dbReference>
<feature type="region of interest" description="Disordered" evidence="3">
    <location>
        <begin position="1830"/>
        <end position="1904"/>
    </location>
</feature>
<evidence type="ECO:0000256" key="4">
    <source>
        <dbReference type="SAM" id="Phobius"/>
    </source>
</evidence>
<dbReference type="PROSITE" id="PS51375">
    <property type="entry name" value="PPR"/>
    <property type="match status" value="5"/>
</dbReference>
<dbReference type="RefSeq" id="XP_029215506.1">
    <property type="nucleotide sequence ID" value="XM_029361606.1"/>
</dbReference>
<feature type="compositionally biased region" description="Basic and acidic residues" evidence="3">
    <location>
        <begin position="1521"/>
        <end position="1539"/>
    </location>
</feature>
<feature type="region of interest" description="Disordered" evidence="3">
    <location>
        <begin position="1111"/>
        <end position="1156"/>
    </location>
</feature>
<evidence type="ECO:0000313" key="6">
    <source>
        <dbReference type="Proteomes" id="UP000224006"/>
    </source>
</evidence>
<feature type="repeat" description="PPR" evidence="2">
    <location>
        <begin position="1626"/>
        <end position="1660"/>
    </location>
</feature>
<feature type="compositionally biased region" description="Basic and acidic residues" evidence="3">
    <location>
        <begin position="373"/>
        <end position="398"/>
    </location>
</feature>
<feature type="compositionally biased region" description="Low complexity" evidence="3">
    <location>
        <begin position="765"/>
        <end position="776"/>
    </location>
</feature>
<proteinExistence type="predicted"/>
<keyword evidence="4" id="KW-1133">Transmembrane helix</keyword>
<keyword evidence="4" id="KW-0812">Transmembrane</keyword>
<keyword evidence="6" id="KW-1185">Reference proteome</keyword>
<name>A0A2A9M778_BESBE</name>
<keyword evidence="1" id="KW-0677">Repeat</keyword>
<feature type="compositionally biased region" description="Basic and acidic residues" evidence="3">
    <location>
        <begin position="723"/>
        <end position="733"/>
    </location>
</feature>
<feature type="compositionally biased region" description="Basic and acidic residues" evidence="3">
    <location>
        <begin position="1500"/>
        <end position="1513"/>
    </location>
</feature>
<protein>
    <submittedName>
        <fullName evidence="5">Pentatricopeptide repeat domain-containing protein</fullName>
    </submittedName>
</protein>
<dbReference type="STRING" id="94643.A0A2A9M778"/>
<evidence type="ECO:0000256" key="3">
    <source>
        <dbReference type="SAM" id="MobiDB-lite"/>
    </source>
</evidence>
<feature type="transmembrane region" description="Helical" evidence="4">
    <location>
        <begin position="326"/>
        <end position="345"/>
    </location>
</feature>
<dbReference type="NCBIfam" id="TIGR00756">
    <property type="entry name" value="PPR"/>
    <property type="match status" value="5"/>
</dbReference>
<dbReference type="Pfam" id="PF13041">
    <property type="entry name" value="PPR_2"/>
    <property type="match status" value="3"/>
</dbReference>
<feature type="region of interest" description="Disordered" evidence="3">
    <location>
        <begin position="106"/>
        <end position="127"/>
    </location>
</feature>
<feature type="region of interest" description="Disordered" evidence="3">
    <location>
        <begin position="720"/>
        <end position="839"/>
    </location>
</feature>
<feature type="region of interest" description="Disordered" evidence="3">
    <location>
        <begin position="563"/>
        <end position="582"/>
    </location>
</feature>
<feature type="repeat" description="PPR" evidence="2">
    <location>
        <begin position="1277"/>
        <end position="1311"/>
    </location>
</feature>
<gene>
    <name evidence="5" type="ORF">BESB_029320</name>
</gene>
<dbReference type="VEuPathDB" id="ToxoDB:BESB_029320"/>
<comment type="caution">
    <text evidence="5">The sequence shown here is derived from an EMBL/GenBank/DDBJ whole genome shotgun (WGS) entry which is preliminary data.</text>
</comment>
<feature type="repeat" description="PPR" evidence="2">
    <location>
        <begin position="1231"/>
        <end position="1265"/>
    </location>
</feature>
<organism evidence="5 6">
    <name type="scientific">Besnoitia besnoiti</name>
    <name type="common">Apicomplexan protozoan</name>
    <dbReference type="NCBI Taxonomy" id="94643"/>
    <lineage>
        <taxon>Eukaryota</taxon>
        <taxon>Sar</taxon>
        <taxon>Alveolata</taxon>
        <taxon>Apicomplexa</taxon>
        <taxon>Conoidasida</taxon>
        <taxon>Coccidia</taxon>
        <taxon>Eucoccidiorida</taxon>
        <taxon>Eimeriorina</taxon>
        <taxon>Sarcocystidae</taxon>
        <taxon>Besnoitia</taxon>
    </lineage>
</organism>
<dbReference type="KEGG" id="bbes:BESB_029320"/>